<dbReference type="Proteomes" id="UP000639403">
    <property type="component" value="Unassembled WGS sequence"/>
</dbReference>
<feature type="region of interest" description="Disordered" evidence="1">
    <location>
        <begin position="1"/>
        <end position="108"/>
    </location>
</feature>
<reference evidence="3" key="2">
    <citation type="journal article" name="Front. Microbiol.">
        <title>Degradative Capacity of Two Strains of Rhodonia placenta: From Phenotype to Genotype.</title>
        <authorList>
            <person name="Kolle M."/>
            <person name="Horta M.A.C."/>
            <person name="Nowrousian M."/>
            <person name="Ohm R.A."/>
            <person name="Benz J.P."/>
            <person name="Pilgard A."/>
        </authorList>
    </citation>
    <scope>NUCLEOTIDE SEQUENCE</scope>
    <source>
        <strain evidence="3">FPRL280</strain>
    </source>
</reference>
<dbReference type="InterPro" id="IPR007109">
    <property type="entry name" value="Brix"/>
</dbReference>
<dbReference type="SMART" id="SM00879">
    <property type="entry name" value="Brix"/>
    <property type="match status" value="1"/>
</dbReference>
<dbReference type="PANTHER" id="PTHR22734">
    <property type="entry name" value="U3 SMALL NUCLEOLAR RIBONUCLEOPROTEIN PROTEIN IMP4"/>
    <property type="match status" value="1"/>
</dbReference>
<dbReference type="PROSITE" id="PS50833">
    <property type="entry name" value="BRIX"/>
    <property type="match status" value="1"/>
</dbReference>
<name>A0A8H7U1N3_9APHY</name>
<dbReference type="PANTHER" id="PTHR22734:SF3">
    <property type="entry name" value="RIBOSOME PRODUCTION FACTOR 1"/>
    <property type="match status" value="1"/>
</dbReference>
<feature type="compositionally biased region" description="Polar residues" evidence="1">
    <location>
        <begin position="1"/>
        <end position="12"/>
    </location>
</feature>
<evidence type="ECO:0000313" key="4">
    <source>
        <dbReference type="Proteomes" id="UP000639403"/>
    </source>
</evidence>
<dbReference type="GO" id="GO:0000460">
    <property type="term" value="P:maturation of 5.8S rRNA"/>
    <property type="evidence" value="ECO:0007669"/>
    <property type="project" value="TreeGrafter"/>
</dbReference>
<protein>
    <recommendedName>
        <fullName evidence="2">Brix domain-containing protein</fullName>
    </recommendedName>
</protein>
<evidence type="ECO:0000256" key="1">
    <source>
        <dbReference type="SAM" id="MobiDB-lite"/>
    </source>
</evidence>
<dbReference type="SUPFAM" id="SSF52954">
    <property type="entry name" value="Class II aaRS ABD-related"/>
    <property type="match status" value="1"/>
</dbReference>
<dbReference type="GO" id="GO:0005730">
    <property type="term" value="C:nucleolus"/>
    <property type="evidence" value="ECO:0007669"/>
    <property type="project" value="TreeGrafter"/>
</dbReference>
<feature type="domain" description="Brix" evidence="2">
    <location>
        <begin position="135"/>
        <end position="320"/>
    </location>
</feature>
<reference evidence="3" key="1">
    <citation type="submission" date="2020-11" db="EMBL/GenBank/DDBJ databases">
        <authorList>
            <person name="Koelle M."/>
            <person name="Horta M.A.C."/>
            <person name="Nowrousian M."/>
            <person name="Ohm R.A."/>
            <person name="Benz P."/>
            <person name="Pilgard A."/>
        </authorList>
    </citation>
    <scope>NUCLEOTIDE SEQUENCE</scope>
    <source>
        <strain evidence="3">FPRL280</strain>
    </source>
</reference>
<sequence length="398" mass="45003">MSTSRFEPSSIKNKVKREEVARKQKKQKRQDKLQRRLAQAKVEADDPVAKKKRREQNVPRTLDNTREFDPSFLTANPASSSSTTAQPEASSSSNVPDHGQAHPPEHQPQDEVAADLANDPFASYFSGVADPALPPKVLITTSPKATRVTYDFCDELVNIFPGGEFIRRKKGKGFEMGRIAGWAAGRGYSHLAVVNEDMKKPNAVTIVYLPDGPTAYFKLTSIELSKKIHGHARPTEHFPELVLNGFVTRLGHSVGRLFQTLFPPMPEFQGRQVVTLHNQRDFLFFRRHRYAFRSTEKVALQEIGPRFTLKLRSLKKGLPAVKNLGEPSKTLEFDTFEEGAEDVEMANNDRREDGKGEEEADGQVEVKSKAKKAVPPTEDEYQWIWKPELETTRRTFFL</sequence>
<gene>
    <name evidence="3" type="ORF">IEO21_06101</name>
</gene>
<dbReference type="AlphaFoldDB" id="A0A8H7U1N3"/>
<evidence type="ECO:0000259" key="2">
    <source>
        <dbReference type="PROSITE" id="PS50833"/>
    </source>
</evidence>
<organism evidence="3 4">
    <name type="scientific">Rhodonia placenta</name>
    <dbReference type="NCBI Taxonomy" id="104341"/>
    <lineage>
        <taxon>Eukaryota</taxon>
        <taxon>Fungi</taxon>
        <taxon>Dikarya</taxon>
        <taxon>Basidiomycota</taxon>
        <taxon>Agaricomycotina</taxon>
        <taxon>Agaricomycetes</taxon>
        <taxon>Polyporales</taxon>
        <taxon>Adustoporiaceae</taxon>
        <taxon>Rhodonia</taxon>
    </lineage>
</organism>
<comment type="caution">
    <text evidence="3">The sequence shown here is derived from an EMBL/GenBank/DDBJ whole genome shotgun (WGS) entry which is preliminary data.</text>
</comment>
<feature type="region of interest" description="Disordered" evidence="1">
    <location>
        <begin position="343"/>
        <end position="375"/>
    </location>
</feature>
<dbReference type="Pfam" id="PF04427">
    <property type="entry name" value="Brix"/>
    <property type="match status" value="1"/>
</dbReference>
<dbReference type="InterPro" id="IPR044281">
    <property type="entry name" value="IMP4/RPF1"/>
</dbReference>
<proteinExistence type="predicted"/>
<evidence type="ECO:0000313" key="3">
    <source>
        <dbReference type="EMBL" id="KAF9812630.1"/>
    </source>
</evidence>
<dbReference type="EMBL" id="JADOXO010000127">
    <property type="protein sequence ID" value="KAF9812630.1"/>
    <property type="molecule type" value="Genomic_DNA"/>
</dbReference>
<dbReference type="GO" id="GO:0030687">
    <property type="term" value="C:preribosome, large subunit precursor"/>
    <property type="evidence" value="ECO:0007669"/>
    <property type="project" value="TreeGrafter"/>
</dbReference>
<dbReference type="GO" id="GO:0042134">
    <property type="term" value="F:rRNA primary transcript binding"/>
    <property type="evidence" value="ECO:0007669"/>
    <property type="project" value="InterPro"/>
</dbReference>
<accession>A0A8H7U1N3</accession>
<feature type="compositionally biased region" description="Basic and acidic residues" evidence="1">
    <location>
        <begin position="99"/>
        <end position="108"/>
    </location>
</feature>
<feature type="compositionally biased region" description="Low complexity" evidence="1">
    <location>
        <begin position="74"/>
        <end position="93"/>
    </location>
</feature>
<dbReference type="Gene3D" id="3.40.50.10480">
    <property type="entry name" value="Probable brix-domain ribosomal biogenesis protein"/>
    <property type="match status" value="1"/>
</dbReference>
<dbReference type="GO" id="GO:0000470">
    <property type="term" value="P:maturation of LSU-rRNA"/>
    <property type="evidence" value="ECO:0007669"/>
    <property type="project" value="TreeGrafter"/>
</dbReference>